<keyword evidence="3" id="KW-1185">Reference proteome</keyword>
<reference evidence="2 3" key="1">
    <citation type="submission" date="2022-05" db="EMBL/GenBank/DDBJ databases">
        <authorList>
            <consortium name="Genoscope - CEA"/>
            <person name="William W."/>
        </authorList>
    </citation>
    <scope>NUCLEOTIDE SEQUENCE [LARGE SCALE GENOMIC DNA]</scope>
</reference>
<proteinExistence type="predicted"/>
<comment type="caution">
    <text evidence="2">The sequence shown here is derived from an EMBL/GenBank/DDBJ whole genome shotgun (WGS) entry which is preliminary data.</text>
</comment>
<name>A0ABN8N0N5_9CNID</name>
<protein>
    <submittedName>
        <fullName evidence="2">Uncharacterized protein</fullName>
    </submittedName>
</protein>
<sequence length="126" mass="14727">MLVHERLNYIGEPIFKNSYFRQMDPSFLSRILHIFDHMQSGDYVKRVCFVIFLVFVAFVLNSLLGRLLEKLRRFLMRRMLVVHPVNDGGDEVAFGLNLAFGLANLTFTALLAWELHDLSTWILHTE</sequence>
<dbReference type="EMBL" id="CALNXK010000005">
    <property type="protein sequence ID" value="CAH3037163.1"/>
    <property type="molecule type" value="Genomic_DNA"/>
</dbReference>
<keyword evidence="1" id="KW-0472">Membrane</keyword>
<accession>A0ABN8N0N5</accession>
<keyword evidence="1" id="KW-1133">Transmembrane helix</keyword>
<feature type="transmembrane region" description="Helical" evidence="1">
    <location>
        <begin position="43"/>
        <end position="68"/>
    </location>
</feature>
<dbReference type="Proteomes" id="UP001159405">
    <property type="component" value="Unassembled WGS sequence"/>
</dbReference>
<organism evidence="2 3">
    <name type="scientific">Porites lobata</name>
    <dbReference type="NCBI Taxonomy" id="104759"/>
    <lineage>
        <taxon>Eukaryota</taxon>
        <taxon>Metazoa</taxon>
        <taxon>Cnidaria</taxon>
        <taxon>Anthozoa</taxon>
        <taxon>Hexacorallia</taxon>
        <taxon>Scleractinia</taxon>
        <taxon>Fungiina</taxon>
        <taxon>Poritidae</taxon>
        <taxon>Porites</taxon>
    </lineage>
</organism>
<keyword evidence="1" id="KW-0812">Transmembrane</keyword>
<evidence type="ECO:0000313" key="2">
    <source>
        <dbReference type="EMBL" id="CAH3037163.1"/>
    </source>
</evidence>
<evidence type="ECO:0000256" key="1">
    <source>
        <dbReference type="SAM" id="Phobius"/>
    </source>
</evidence>
<evidence type="ECO:0000313" key="3">
    <source>
        <dbReference type="Proteomes" id="UP001159405"/>
    </source>
</evidence>
<gene>
    <name evidence="2" type="ORF">PLOB_00035368</name>
</gene>